<dbReference type="RefSeq" id="XP_640066.1">
    <property type="nucleotide sequence ID" value="XM_634974.1"/>
</dbReference>
<dbReference type="CDD" id="cd00609">
    <property type="entry name" value="AAT_like"/>
    <property type="match status" value="1"/>
</dbReference>
<dbReference type="InParanoid" id="Q54SH3"/>
<organism evidence="4 5">
    <name type="scientific">Dictyostelium discoideum</name>
    <name type="common">Social amoeba</name>
    <dbReference type="NCBI Taxonomy" id="44689"/>
    <lineage>
        <taxon>Eukaryota</taxon>
        <taxon>Amoebozoa</taxon>
        <taxon>Evosea</taxon>
        <taxon>Eumycetozoa</taxon>
        <taxon>Dictyostelia</taxon>
        <taxon>Dictyosteliales</taxon>
        <taxon>Dictyosteliaceae</taxon>
        <taxon>Dictyostelium</taxon>
    </lineage>
</organism>
<keyword evidence="2" id="KW-0663">Pyridoxal phosphate</keyword>
<dbReference type="PROSITE" id="PS00105">
    <property type="entry name" value="AA_TRANSFER_CLASS_1"/>
    <property type="match status" value="1"/>
</dbReference>
<dbReference type="Pfam" id="PF00155">
    <property type="entry name" value="Aminotran_1_2"/>
    <property type="match status" value="1"/>
</dbReference>
<dbReference type="AlphaFoldDB" id="Q54SH3"/>
<dbReference type="Proteomes" id="UP000002195">
    <property type="component" value="Unassembled WGS sequence"/>
</dbReference>
<evidence type="ECO:0000259" key="3">
    <source>
        <dbReference type="Pfam" id="PF00155"/>
    </source>
</evidence>
<dbReference type="InterPro" id="IPR015421">
    <property type="entry name" value="PyrdxlP-dep_Trfase_major"/>
</dbReference>
<accession>Q54SH3</accession>
<dbReference type="OMA" id="PYYGTFV"/>
<name>Q54SH3_DICDI</name>
<dbReference type="PANTHER" id="PTHR43795:SF39">
    <property type="entry name" value="AMINOTRANSFERASE CLASS I_CLASSII DOMAIN-CONTAINING PROTEIN"/>
    <property type="match status" value="1"/>
</dbReference>
<dbReference type="InterPro" id="IPR004838">
    <property type="entry name" value="NHTrfase_class1_PyrdxlP-BS"/>
</dbReference>
<protein>
    <submittedName>
        <fullName evidence="4">1-aminocyclopropane-1-carboxylate synthase</fullName>
    </submittedName>
</protein>
<comment type="similarity">
    <text evidence="1">Belongs to the class-I pyridoxal-phosphate-dependent aminotransferase family.</text>
</comment>
<evidence type="ECO:0000313" key="5">
    <source>
        <dbReference type="Proteomes" id="UP000002195"/>
    </source>
</evidence>
<evidence type="ECO:0000256" key="1">
    <source>
        <dbReference type="ARBA" id="ARBA00007441"/>
    </source>
</evidence>
<dbReference type="SMR" id="Q54SH3"/>
<dbReference type="GeneID" id="8623595"/>
<dbReference type="STRING" id="44689.Q54SH3"/>
<comment type="caution">
    <text evidence="4">The sequence shown here is derived from an EMBL/GenBank/DDBJ whole genome shotgun (WGS) entry which is preliminary data.</text>
</comment>
<dbReference type="PANTHER" id="PTHR43795">
    <property type="entry name" value="BIFUNCTIONAL ASPARTATE AMINOTRANSFERASE AND GLUTAMATE/ASPARTATE-PREPHENATE AMINOTRANSFERASE-RELATED"/>
    <property type="match status" value="1"/>
</dbReference>
<dbReference type="eggNOG" id="KOG0256">
    <property type="taxonomic scope" value="Eukaryota"/>
</dbReference>
<dbReference type="InterPro" id="IPR004839">
    <property type="entry name" value="Aminotransferase_I/II_large"/>
</dbReference>
<sequence length="483" mass="55710">MDNYKSFSKNAKKILNSPICNNKMQTAHYTAMENLFCPETNKDGYISLGIAENVLSFDVMKDKLSVDPNFCQRLTQYSDMGGFRDCRESIANLLQNHLFKYKPINKPELLVNYKQIILANGATPLLENIFNMFCDQDEVALIPSPMFPNFIPFAGQRFGVKIVGVKSEVYNHDNTNNNNDNKIIDFELNLEEFEKQYQLHPVKLVVLCNPNNPTGYIFSKKQIKQLVDWCRKKKIHLLSDEIYALSIFNGNYCSGTREDNEDGNGNDDNDDDIFEKDGANFEIPTNSFSSIYDICKGDMGEYVHLVSSFSKDFGLNGFRAGYFFSQNLDVQRYLLSTSNYYSCSNIVQSALINIIEDKKYLCSFIKENQKRLTSSYNFATKTLEHFNIPYLKSSAGLFITIDLRKCLNKLPSSLELKDNDCPFKKEIQLWELLFENKVFLNPGKLCYFDEPGFYRLIFTLSNEFVYNGIERISKVYNQLLLNN</sequence>
<dbReference type="PaxDb" id="44689-DDB0231654"/>
<proteinExistence type="inferred from homology"/>
<reference evidence="4 5" key="1">
    <citation type="journal article" date="2005" name="Nature">
        <title>The genome of the social amoeba Dictyostelium discoideum.</title>
        <authorList>
            <consortium name="The Dictyostelium discoideum Sequencing Consortium"/>
            <person name="Eichinger L."/>
            <person name="Pachebat J.A."/>
            <person name="Glockner G."/>
            <person name="Rajandream M.A."/>
            <person name="Sucgang R."/>
            <person name="Berriman M."/>
            <person name="Song J."/>
            <person name="Olsen R."/>
            <person name="Szafranski K."/>
            <person name="Xu Q."/>
            <person name="Tunggal B."/>
            <person name="Kummerfeld S."/>
            <person name="Madera M."/>
            <person name="Konfortov B.A."/>
            <person name="Rivero F."/>
            <person name="Bankier A.T."/>
            <person name="Lehmann R."/>
            <person name="Hamlin N."/>
            <person name="Davies R."/>
            <person name="Gaudet P."/>
            <person name="Fey P."/>
            <person name="Pilcher K."/>
            <person name="Chen G."/>
            <person name="Saunders D."/>
            <person name="Sodergren E."/>
            <person name="Davis P."/>
            <person name="Kerhornou A."/>
            <person name="Nie X."/>
            <person name="Hall N."/>
            <person name="Anjard C."/>
            <person name="Hemphill L."/>
            <person name="Bason N."/>
            <person name="Farbrother P."/>
            <person name="Desany B."/>
            <person name="Just E."/>
            <person name="Morio T."/>
            <person name="Rost R."/>
            <person name="Churcher C."/>
            <person name="Cooper J."/>
            <person name="Haydock S."/>
            <person name="van Driessche N."/>
            <person name="Cronin A."/>
            <person name="Goodhead I."/>
            <person name="Muzny D."/>
            <person name="Mourier T."/>
            <person name="Pain A."/>
            <person name="Lu M."/>
            <person name="Harper D."/>
            <person name="Lindsay R."/>
            <person name="Hauser H."/>
            <person name="James K."/>
            <person name="Quiles M."/>
            <person name="Madan Babu M."/>
            <person name="Saito T."/>
            <person name="Buchrieser C."/>
            <person name="Wardroper A."/>
            <person name="Felder M."/>
            <person name="Thangavelu M."/>
            <person name="Johnson D."/>
            <person name="Knights A."/>
            <person name="Loulseged H."/>
            <person name="Mungall K."/>
            <person name="Oliver K."/>
            <person name="Price C."/>
            <person name="Quail M.A."/>
            <person name="Urushihara H."/>
            <person name="Hernandez J."/>
            <person name="Rabbinowitsch E."/>
            <person name="Steffen D."/>
            <person name="Sanders M."/>
            <person name="Ma J."/>
            <person name="Kohara Y."/>
            <person name="Sharp S."/>
            <person name="Simmonds M."/>
            <person name="Spiegler S."/>
            <person name="Tivey A."/>
            <person name="Sugano S."/>
            <person name="White B."/>
            <person name="Walker D."/>
            <person name="Woodward J."/>
            <person name="Winckler T."/>
            <person name="Tanaka Y."/>
            <person name="Shaulsky G."/>
            <person name="Schleicher M."/>
            <person name="Weinstock G."/>
            <person name="Rosenthal A."/>
            <person name="Cox E.C."/>
            <person name="Chisholm R.L."/>
            <person name="Gibbs R."/>
            <person name="Loomis W.F."/>
            <person name="Platzer M."/>
            <person name="Kay R.R."/>
            <person name="Williams J."/>
            <person name="Dear P.H."/>
            <person name="Noegel A.A."/>
            <person name="Barrell B."/>
            <person name="Kuspa A."/>
        </authorList>
    </citation>
    <scope>NUCLEOTIDE SEQUENCE [LARGE SCALE GENOMIC DNA]</scope>
    <source>
        <strain evidence="4 5">AX4</strain>
    </source>
</reference>
<dbReference type="GO" id="GO:0030170">
    <property type="term" value="F:pyridoxal phosphate binding"/>
    <property type="evidence" value="ECO:0007669"/>
    <property type="project" value="InterPro"/>
</dbReference>
<dbReference type="EMBL" id="AAFI02000047">
    <property type="protein sequence ID" value="EAL66093.1"/>
    <property type="molecule type" value="Genomic_DNA"/>
</dbReference>
<dbReference type="PRINTS" id="PR00753">
    <property type="entry name" value="ACCSYNTHASE"/>
</dbReference>
<gene>
    <name evidence="4" type="ORF">DDB_G0282467</name>
</gene>
<dbReference type="GO" id="GO:0006520">
    <property type="term" value="P:amino acid metabolic process"/>
    <property type="evidence" value="ECO:0000318"/>
    <property type="project" value="GO_Central"/>
</dbReference>
<feature type="domain" description="Aminotransferase class I/classII large" evidence="3">
    <location>
        <begin position="70"/>
        <end position="472"/>
    </location>
</feature>
<dbReference type="Gene3D" id="3.40.640.10">
    <property type="entry name" value="Type I PLP-dependent aspartate aminotransferase-like (Major domain)"/>
    <property type="match status" value="1"/>
</dbReference>
<dbReference type="SUPFAM" id="SSF53383">
    <property type="entry name" value="PLP-dependent transferases"/>
    <property type="match status" value="1"/>
</dbReference>
<dbReference type="Gene3D" id="3.90.1150.10">
    <property type="entry name" value="Aspartate Aminotransferase, domain 1"/>
    <property type="match status" value="1"/>
</dbReference>
<dbReference type="InterPro" id="IPR050478">
    <property type="entry name" value="Ethylene_sulfur-biosynth"/>
</dbReference>
<evidence type="ECO:0000313" key="4">
    <source>
        <dbReference type="EMBL" id="EAL66093.1"/>
    </source>
</evidence>
<dbReference type="VEuPathDB" id="AmoebaDB:DDB_G0282467"/>
<dbReference type="InterPro" id="IPR015422">
    <property type="entry name" value="PyrdxlP-dep_Trfase_small"/>
</dbReference>
<evidence type="ECO:0000256" key="2">
    <source>
        <dbReference type="ARBA" id="ARBA00022898"/>
    </source>
</evidence>
<dbReference type="InterPro" id="IPR015424">
    <property type="entry name" value="PyrdxlP-dep_Trfase"/>
</dbReference>
<dbReference type="PhylomeDB" id="Q54SH3"/>
<dbReference type="dictyBase" id="DDB_G0282467"/>
<dbReference type="GO" id="GO:0008483">
    <property type="term" value="F:transaminase activity"/>
    <property type="evidence" value="ECO:0000318"/>
    <property type="project" value="GO_Central"/>
</dbReference>
<dbReference type="HOGENOM" id="CLU_017584_1_2_1"/>
<keyword evidence="5" id="KW-1185">Reference proteome</keyword>
<dbReference type="KEGG" id="ddi:DDB_G0282467"/>